<keyword evidence="3" id="KW-0805">Transcription regulation</keyword>
<dbReference type="PANTHER" id="PTHR47999">
    <property type="entry name" value="TRANSCRIPTION FACTOR MYB8-RELATED-RELATED"/>
    <property type="match status" value="1"/>
</dbReference>
<evidence type="ECO:0000256" key="3">
    <source>
        <dbReference type="ARBA" id="ARBA00023015"/>
    </source>
</evidence>
<dbReference type="Gene3D" id="1.10.10.60">
    <property type="entry name" value="Homeodomain-like"/>
    <property type="match status" value="2"/>
</dbReference>
<evidence type="ECO:0000313" key="12">
    <source>
        <dbReference type="Proteomes" id="UP000813462"/>
    </source>
</evidence>
<evidence type="ECO:0000313" key="11">
    <source>
        <dbReference type="EMBL" id="KAH7525033.1"/>
    </source>
</evidence>
<dbReference type="Proteomes" id="UP000813462">
    <property type="component" value="Unassembled WGS sequence"/>
</dbReference>
<accession>A0A978VAU8</accession>
<evidence type="ECO:0000256" key="8">
    <source>
        <dbReference type="SAM" id="MobiDB-lite"/>
    </source>
</evidence>
<evidence type="ECO:0000256" key="7">
    <source>
        <dbReference type="ARBA" id="ARBA00023242"/>
    </source>
</evidence>
<dbReference type="Pfam" id="PF00249">
    <property type="entry name" value="Myb_DNA-binding"/>
    <property type="match status" value="2"/>
</dbReference>
<feature type="domain" description="Myb-like" evidence="9">
    <location>
        <begin position="72"/>
        <end position="122"/>
    </location>
</feature>
<keyword evidence="4" id="KW-0238">DNA-binding</keyword>
<evidence type="ECO:0000256" key="5">
    <source>
        <dbReference type="ARBA" id="ARBA00023159"/>
    </source>
</evidence>
<evidence type="ECO:0000256" key="1">
    <source>
        <dbReference type="ARBA" id="ARBA00004123"/>
    </source>
</evidence>
<evidence type="ECO:0000256" key="6">
    <source>
        <dbReference type="ARBA" id="ARBA00023163"/>
    </source>
</evidence>
<dbReference type="GO" id="GO:0003677">
    <property type="term" value="F:DNA binding"/>
    <property type="evidence" value="ECO:0007669"/>
    <property type="project" value="UniProtKB-KW"/>
</dbReference>
<dbReference type="AlphaFoldDB" id="A0A978VAU8"/>
<feature type="domain" description="Myb-like" evidence="9">
    <location>
        <begin position="8"/>
        <end position="71"/>
    </location>
</feature>
<feature type="domain" description="HTH myb-type" evidence="10">
    <location>
        <begin position="72"/>
        <end position="126"/>
    </location>
</feature>
<keyword evidence="2" id="KW-0677">Repeat</keyword>
<dbReference type="InterPro" id="IPR015495">
    <property type="entry name" value="Myb_TF_plants"/>
</dbReference>
<keyword evidence="6" id="KW-0804">Transcription</keyword>
<evidence type="ECO:0000256" key="4">
    <source>
        <dbReference type="ARBA" id="ARBA00023125"/>
    </source>
</evidence>
<organism evidence="11 12">
    <name type="scientific">Ziziphus jujuba var. spinosa</name>
    <dbReference type="NCBI Taxonomy" id="714518"/>
    <lineage>
        <taxon>Eukaryota</taxon>
        <taxon>Viridiplantae</taxon>
        <taxon>Streptophyta</taxon>
        <taxon>Embryophyta</taxon>
        <taxon>Tracheophyta</taxon>
        <taxon>Spermatophyta</taxon>
        <taxon>Magnoliopsida</taxon>
        <taxon>eudicotyledons</taxon>
        <taxon>Gunneridae</taxon>
        <taxon>Pentapetalae</taxon>
        <taxon>rosids</taxon>
        <taxon>fabids</taxon>
        <taxon>Rosales</taxon>
        <taxon>Rhamnaceae</taxon>
        <taxon>Paliureae</taxon>
        <taxon>Ziziphus</taxon>
    </lineage>
</organism>
<evidence type="ECO:0000259" key="10">
    <source>
        <dbReference type="PROSITE" id="PS51294"/>
    </source>
</evidence>
<dbReference type="InterPro" id="IPR017930">
    <property type="entry name" value="Myb_dom"/>
</dbReference>
<comment type="subcellular location">
    <subcellularLocation>
        <location evidence="1">Nucleus</location>
    </subcellularLocation>
</comment>
<keyword evidence="7" id="KW-0539">Nucleus</keyword>
<dbReference type="GO" id="GO:0005634">
    <property type="term" value="C:nucleus"/>
    <property type="evidence" value="ECO:0007669"/>
    <property type="project" value="UniProtKB-SubCell"/>
</dbReference>
<sequence length="261" mass="30609">MLHSMDSSLGLRKGAWSKEEDDRLRRWVEKHGEGKWHQIPSKAGKYKANWNNYESLNRCRKSCRLRWLNYLKPEIKKGKFTEDEVDLLLRLHKLLGNRWSLIAGRLPGRTANDVKNYWNGHLHGKIKNKEINDDKKTHGNGTKAVMPRPRTSTKRFPWMSKNYASTITMDNINCPHQQQNFNQKSLDEDIHWWENLLDTATPNEEATYTVSGFEGEPISKLPHDDQEDHEPVGPNNIGDVFVEDDQSFWREFTVDIDLWDL</sequence>
<dbReference type="PANTHER" id="PTHR47999:SF24">
    <property type="entry name" value="TRANSCRIPTION FACTOR MYB90"/>
    <property type="match status" value="1"/>
</dbReference>
<evidence type="ECO:0008006" key="13">
    <source>
        <dbReference type="Google" id="ProtNLM"/>
    </source>
</evidence>
<feature type="domain" description="HTH myb-type" evidence="10">
    <location>
        <begin position="11"/>
        <end position="71"/>
    </location>
</feature>
<comment type="caution">
    <text evidence="11">The sequence shown here is derived from an EMBL/GenBank/DDBJ whole genome shotgun (WGS) entry which is preliminary data.</text>
</comment>
<protein>
    <recommendedName>
        <fullName evidence="13">Transcription factor MYB114-like</fullName>
    </recommendedName>
</protein>
<dbReference type="SMART" id="SM00717">
    <property type="entry name" value="SANT"/>
    <property type="match status" value="2"/>
</dbReference>
<name>A0A978VAU8_ZIZJJ</name>
<feature type="region of interest" description="Disordered" evidence="8">
    <location>
        <begin position="131"/>
        <end position="150"/>
    </location>
</feature>
<dbReference type="CDD" id="cd00167">
    <property type="entry name" value="SANT"/>
    <property type="match status" value="2"/>
</dbReference>
<proteinExistence type="predicted"/>
<dbReference type="InterPro" id="IPR009057">
    <property type="entry name" value="Homeodomain-like_sf"/>
</dbReference>
<dbReference type="PROSITE" id="PS51294">
    <property type="entry name" value="HTH_MYB"/>
    <property type="match status" value="2"/>
</dbReference>
<evidence type="ECO:0000259" key="9">
    <source>
        <dbReference type="PROSITE" id="PS50090"/>
    </source>
</evidence>
<reference evidence="11" key="1">
    <citation type="journal article" date="2021" name="Front. Plant Sci.">
        <title>Chromosome-Scale Genome Assembly for Chinese Sour Jujube and Insights Into Its Genome Evolution and Domestication Signature.</title>
        <authorList>
            <person name="Shen L.-Y."/>
            <person name="Luo H."/>
            <person name="Wang X.-L."/>
            <person name="Wang X.-M."/>
            <person name="Qiu X.-J."/>
            <person name="Liu H."/>
            <person name="Zhou S.-S."/>
            <person name="Jia K.-H."/>
            <person name="Nie S."/>
            <person name="Bao Y.-T."/>
            <person name="Zhang R.-G."/>
            <person name="Yun Q.-Z."/>
            <person name="Chai Y.-H."/>
            <person name="Lu J.-Y."/>
            <person name="Li Y."/>
            <person name="Zhao S.-W."/>
            <person name="Mao J.-F."/>
            <person name="Jia S.-G."/>
            <person name="Mao Y.-M."/>
        </authorList>
    </citation>
    <scope>NUCLEOTIDE SEQUENCE</scope>
    <source>
        <strain evidence="11">AT0</strain>
        <tissue evidence="11">Leaf</tissue>
    </source>
</reference>
<dbReference type="EMBL" id="JAEACU010000006">
    <property type="protein sequence ID" value="KAH7525033.1"/>
    <property type="molecule type" value="Genomic_DNA"/>
</dbReference>
<evidence type="ECO:0000256" key="2">
    <source>
        <dbReference type="ARBA" id="ARBA00022737"/>
    </source>
</evidence>
<dbReference type="SUPFAM" id="SSF46689">
    <property type="entry name" value="Homeodomain-like"/>
    <property type="match status" value="1"/>
</dbReference>
<gene>
    <name evidence="11" type="ORF">FEM48_Zijuj06G0182100</name>
</gene>
<dbReference type="InterPro" id="IPR001005">
    <property type="entry name" value="SANT/Myb"/>
</dbReference>
<keyword evidence="5" id="KW-0010">Activator</keyword>
<dbReference type="PROSITE" id="PS50090">
    <property type="entry name" value="MYB_LIKE"/>
    <property type="match status" value="2"/>
</dbReference>